<comment type="caution">
    <text evidence="2">The sequence shown here is derived from an EMBL/GenBank/DDBJ whole genome shotgun (WGS) entry which is preliminary data.</text>
</comment>
<evidence type="ECO:0000259" key="1">
    <source>
        <dbReference type="Pfam" id="PF04149"/>
    </source>
</evidence>
<evidence type="ECO:0000313" key="2">
    <source>
        <dbReference type="EMBL" id="MDA3629682.1"/>
    </source>
</evidence>
<dbReference type="Pfam" id="PF04149">
    <property type="entry name" value="DUF397"/>
    <property type="match status" value="1"/>
</dbReference>
<proteinExistence type="predicted"/>
<sequence length="64" mass="7067">MVDITDWRTSTRTQGQGQCVEVGFGADCVGVRDTKNRSGGQITVAQQRWLEFVSGVKLGCFDDR</sequence>
<accession>A0ABT4V6U3</accession>
<dbReference type="RefSeq" id="WP_270952737.1">
    <property type="nucleotide sequence ID" value="NZ_JAQGLA010000073.1"/>
</dbReference>
<dbReference type="InterPro" id="IPR007278">
    <property type="entry name" value="DUF397"/>
</dbReference>
<keyword evidence="3" id="KW-1185">Reference proteome</keyword>
<evidence type="ECO:0000313" key="3">
    <source>
        <dbReference type="Proteomes" id="UP001210380"/>
    </source>
</evidence>
<feature type="domain" description="DUF397" evidence="1">
    <location>
        <begin position="6"/>
        <end position="57"/>
    </location>
</feature>
<organism evidence="2 3">
    <name type="scientific">Saccharopolyspora oryzae</name>
    <dbReference type="NCBI Taxonomy" id="2997343"/>
    <lineage>
        <taxon>Bacteria</taxon>
        <taxon>Bacillati</taxon>
        <taxon>Actinomycetota</taxon>
        <taxon>Actinomycetes</taxon>
        <taxon>Pseudonocardiales</taxon>
        <taxon>Pseudonocardiaceae</taxon>
        <taxon>Saccharopolyspora</taxon>
    </lineage>
</organism>
<name>A0ABT4V6U3_9PSEU</name>
<dbReference type="Proteomes" id="UP001210380">
    <property type="component" value="Unassembled WGS sequence"/>
</dbReference>
<dbReference type="EMBL" id="JAQGLA010000073">
    <property type="protein sequence ID" value="MDA3629682.1"/>
    <property type="molecule type" value="Genomic_DNA"/>
</dbReference>
<reference evidence="2 3" key="1">
    <citation type="submission" date="2022-11" db="EMBL/GenBank/DDBJ databases">
        <title>Draft genome sequence of Saccharopolyspora sp. WRP15-2 isolated from rhizosphere soils of wild rice in Thailand.</title>
        <authorList>
            <person name="Duangmal K."/>
            <person name="Kammanee S."/>
            <person name="Muangham S."/>
        </authorList>
    </citation>
    <scope>NUCLEOTIDE SEQUENCE [LARGE SCALE GENOMIC DNA]</scope>
    <source>
        <strain evidence="2 3">WRP15-2</strain>
    </source>
</reference>
<gene>
    <name evidence="2" type="ORF">OU415_29930</name>
</gene>
<protein>
    <submittedName>
        <fullName evidence="2">DUF397 domain-containing protein</fullName>
    </submittedName>
</protein>